<dbReference type="EMBL" id="CAUOFW020006168">
    <property type="protein sequence ID" value="CAK9173245.1"/>
    <property type="molecule type" value="Genomic_DNA"/>
</dbReference>
<keyword evidence="3" id="KW-1185">Reference proteome</keyword>
<reference evidence="2 3" key="1">
    <citation type="submission" date="2024-02" db="EMBL/GenBank/DDBJ databases">
        <authorList>
            <person name="Vignale AGUSTIN F."/>
            <person name="Sosa J E."/>
            <person name="Modenutti C."/>
        </authorList>
    </citation>
    <scope>NUCLEOTIDE SEQUENCE [LARGE SCALE GENOMIC DNA]</scope>
</reference>
<evidence type="ECO:0000313" key="3">
    <source>
        <dbReference type="Proteomes" id="UP001642360"/>
    </source>
</evidence>
<evidence type="ECO:0000256" key="1">
    <source>
        <dbReference type="SAM" id="MobiDB-lite"/>
    </source>
</evidence>
<organism evidence="2 3">
    <name type="scientific">Ilex paraguariensis</name>
    <name type="common">yerba mate</name>
    <dbReference type="NCBI Taxonomy" id="185542"/>
    <lineage>
        <taxon>Eukaryota</taxon>
        <taxon>Viridiplantae</taxon>
        <taxon>Streptophyta</taxon>
        <taxon>Embryophyta</taxon>
        <taxon>Tracheophyta</taxon>
        <taxon>Spermatophyta</taxon>
        <taxon>Magnoliopsida</taxon>
        <taxon>eudicotyledons</taxon>
        <taxon>Gunneridae</taxon>
        <taxon>Pentapetalae</taxon>
        <taxon>asterids</taxon>
        <taxon>campanulids</taxon>
        <taxon>Aquifoliales</taxon>
        <taxon>Aquifoliaceae</taxon>
        <taxon>Ilex</taxon>
    </lineage>
</organism>
<feature type="region of interest" description="Disordered" evidence="1">
    <location>
        <begin position="15"/>
        <end position="36"/>
    </location>
</feature>
<comment type="caution">
    <text evidence="2">The sequence shown here is derived from an EMBL/GenBank/DDBJ whole genome shotgun (WGS) entry which is preliminary data.</text>
</comment>
<gene>
    <name evidence="2" type="ORF">ILEXP_LOCUS42983</name>
</gene>
<sequence>MWWENINIRETQCRDSLKQGEHTGGPRKSTRLSNSSSLTPTYYFPITTLDKSGPDDDTFDGYPVPKLLVDASRESCKHDGPTEFSPNNNFFPEKLEFHQSHKNTSFPKLFPDFNGECISQDSFYVGRRREDLSTDDGKFELKDDASNCCNNLSSENGKPMDANIVPPRNQKKELQKWWPKKHLVLDKMQKRHCHMRRSPINMRRY</sequence>
<name>A0ABC8TVM3_9AQUA</name>
<evidence type="ECO:0000313" key="2">
    <source>
        <dbReference type="EMBL" id="CAK9173245.1"/>
    </source>
</evidence>
<accession>A0ABC8TVM3</accession>
<proteinExistence type="predicted"/>
<protein>
    <submittedName>
        <fullName evidence="2">Uncharacterized protein</fullName>
    </submittedName>
</protein>
<dbReference type="AlphaFoldDB" id="A0ABC8TVM3"/>
<dbReference type="Proteomes" id="UP001642360">
    <property type="component" value="Unassembled WGS sequence"/>
</dbReference>